<feature type="compositionally biased region" description="Pro residues" evidence="1">
    <location>
        <begin position="28"/>
        <end position="38"/>
    </location>
</feature>
<gene>
    <name evidence="2" type="ORF">E0687_07810</name>
</gene>
<organism evidence="2 3">
    <name type="scientific">Thermus tengchongensis</name>
    <dbReference type="NCBI Taxonomy" id="1214928"/>
    <lineage>
        <taxon>Bacteria</taxon>
        <taxon>Thermotogati</taxon>
        <taxon>Deinococcota</taxon>
        <taxon>Deinococci</taxon>
        <taxon>Thermales</taxon>
        <taxon>Thermaceae</taxon>
        <taxon>Thermus</taxon>
    </lineage>
</organism>
<accession>A0A4Y9FAA3</accession>
<evidence type="ECO:0000313" key="2">
    <source>
        <dbReference type="EMBL" id="TFU26087.1"/>
    </source>
</evidence>
<evidence type="ECO:0000313" key="3">
    <source>
        <dbReference type="Proteomes" id="UP000297668"/>
    </source>
</evidence>
<dbReference type="EMBL" id="SJZF01000012">
    <property type="protein sequence ID" value="TFU26087.1"/>
    <property type="molecule type" value="Genomic_DNA"/>
</dbReference>
<comment type="caution">
    <text evidence="2">The sequence shown here is derived from an EMBL/GenBank/DDBJ whole genome shotgun (WGS) entry which is preliminary data.</text>
</comment>
<protein>
    <submittedName>
        <fullName evidence="2">Uncharacterized protein</fullName>
    </submittedName>
</protein>
<feature type="region of interest" description="Disordered" evidence="1">
    <location>
        <begin position="24"/>
        <end position="98"/>
    </location>
</feature>
<evidence type="ECO:0000256" key="1">
    <source>
        <dbReference type="SAM" id="MobiDB-lite"/>
    </source>
</evidence>
<sequence length="98" mass="10091">MERLKEAVRLLVEELNPLGVYLFGGRPGGPPAGRPAPSGPGGHLRPTPLPGGAGSRALFGPGAQGLRPPQRGKGCSPAGRAHPGTDLWMMSSLIKPRP</sequence>
<dbReference type="Proteomes" id="UP000297668">
    <property type="component" value="Unassembled WGS sequence"/>
</dbReference>
<name>A0A4Y9FAA3_9DEIN</name>
<dbReference type="AlphaFoldDB" id="A0A4Y9FAA3"/>
<reference evidence="2 3" key="1">
    <citation type="submission" date="2019-03" db="EMBL/GenBank/DDBJ databases">
        <title>Thermus tengchongensis species for the arsenic transformation mechanism.</title>
        <authorList>
            <person name="Yuan G.C."/>
        </authorList>
    </citation>
    <scope>NUCLEOTIDE SEQUENCE [LARGE SCALE GENOMIC DNA]</scope>
    <source>
        <strain evidence="2 3">15W</strain>
    </source>
</reference>
<proteinExistence type="predicted"/>